<dbReference type="Pfam" id="PF20182">
    <property type="entry name" value="DUF6545"/>
    <property type="match status" value="1"/>
</dbReference>
<comment type="caution">
    <text evidence="4">The sequence shown here is derived from an EMBL/GenBank/DDBJ whole genome shotgun (WGS) entry which is preliminary data.</text>
</comment>
<dbReference type="NCBIfam" id="NF042915">
    <property type="entry name" value="MAB_1171c_fam"/>
    <property type="match status" value="1"/>
</dbReference>
<feature type="transmembrane region" description="Helical" evidence="2">
    <location>
        <begin position="32"/>
        <end position="52"/>
    </location>
</feature>
<dbReference type="Proteomes" id="UP000545493">
    <property type="component" value="Unassembled WGS sequence"/>
</dbReference>
<feature type="domain" description="DUF6545" evidence="3">
    <location>
        <begin position="245"/>
        <end position="367"/>
    </location>
</feature>
<gene>
    <name evidence="4" type="ORF">FHU38_000114</name>
</gene>
<sequence>MVVASVVMWAASAIAVIWKTSQLLRAPHEKDLRVVTTCVALVFLALSAQLAFSLARSPEYFPSQFPKLIQNVILTFFFALLIVLLQSAVSPSMVSSRGPLEVALALLTSAGLIATFAATNPAIRGASYEGTHDNDPAVLTFYLIGNVYLAYATARGAYLAWSAASHTRSRAQLSLRVAAAGLVVCCVGTHLPRSISTSGRLTLGTDPLPGTGTWTTPLLATGIGVFFIGVGYPGIRTGIVKTRLWFEVRCRYRQLRPLWTAVCDRFPNIALFPPTHPIREAFHIRQMRLRYYRRVIECRDGLVCLSPYITEPADATKTPTRQAELVRDALDRSAQATQVSPVSVIAAPAADGMDADTQELLALSRALDRQRRMRQRHRSSRPPGSSAAST</sequence>
<name>A0A7X5UKQ0_9PSEU</name>
<feature type="transmembrane region" description="Helical" evidence="2">
    <location>
        <begin position="173"/>
        <end position="191"/>
    </location>
</feature>
<accession>A0A7X5UKQ0</accession>
<evidence type="ECO:0000313" key="4">
    <source>
        <dbReference type="EMBL" id="NIJ09770.1"/>
    </source>
</evidence>
<reference evidence="4 5" key="1">
    <citation type="submission" date="2020-03" db="EMBL/GenBank/DDBJ databases">
        <title>Sequencing the genomes of 1000 actinobacteria strains.</title>
        <authorList>
            <person name="Klenk H.-P."/>
        </authorList>
    </citation>
    <scope>NUCLEOTIDE SEQUENCE [LARGE SCALE GENOMIC DNA]</scope>
    <source>
        <strain evidence="4 5">DSM 45685</strain>
    </source>
</reference>
<evidence type="ECO:0000259" key="3">
    <source>
        <dbReference type="Pfam" id="PF20182"/>
    </source>
</evidence>
<protein>
    <submittedName>
        <fullName evidence="4">Uncharacterized protein with PQ loop repeat</fullName>
    </submittedName>
</protein>
<keyword evidence="5" id="KW-1185">Reference proteome</keyword>
<dbReference type="InterPro" id="IPR050039">
    <property type="entry name" value="MAB_1171c-like"/>
</dbReference>
<dbReference type="RefSeq" id="WP_009156833.1">
    <property type="nucleotide sequence ID" value="NZ_JAAOYM010000001.1"/>
</dbReference>
<keyword evidence="2" id="KW-1133">Transmembrane helix</keyword>
<proteinExistence type="predicted"/>
<keyword evidence="2" id="KW-0472">Membrane</keyword>
<feature type="transmembrane region" description="Helical" evidence="2">
    <location>
        <begin position="139"/>
        <end position="161"/>
    </location>
</feature>
<feature type="compositionally biased region" description="Basic residues" evidence="1">
    <location>
        <begin position="371"/>
        <end position="380"/>
    </location>
</feature>
<feature type="transmembrane region" description="Helical" evidence="2">
    <location>
        <begin position="102"/>
        <end position="119"/>
    </location>
</feature>
<keyword evidence="2" id="KW-0812">Transmembrane</keyword>
<feature type="transmembrane region" description="Helical" evidence="2">
    <location>
        <begin position="211"/>
        <end position="235"/>
    </location>
</feature>
<evidence type="ECO:0000256" key="2">
    <source>
        <dbReference type="SAM" id="Phobius"/>
    </source>
</evidence>
<feature type="region of interest" description="Disordered" evidence="1">
    <location>
        <begin position="366"/>
        <end position="390"/>
    </location>
</feature>
<feature type="compositionally biased region" description="Low complexity" evidence="1">
    <location>
        <begin position="381"/>
        <end position="390"/>
    </location>
</feature>
<evidence type="ECO:0000313" key="5">
    <source>
        <dbReference type="Proteomes" id="UP000545493"/>
    </source>
</evidence>
<organism evidence="4 5">
    <name type="scientific">Saccharomonospora amisosensis</name>
    <dbReference type="NCBI Taxonomy" id="1128677"/>
    <lineage>
        <taxon>Bacteria</taxon>
        <taxon>Bacillati</taxon>
        <taxon>Actinomycetota</taxon>
        <taxon>Actinomycetes</taxon>
        <taxon>Pseudonocardiales</taxon>
        <taxon>Pseudonocardiaceae</taxon>
        <taxon>Saccharomonospora</taxon>
    </lineage>
</organism>
<dbReference type="InterPro" id="IPR046675">
    <property type="entry name" value="DUF6545"/>
</dbReference>
<feature type="transmembrane region" description="Helical" evidence="2">
    <location>
        <begin position="72"/>
        <end position="90"/>
    </location>
</feature>
<dbReference type="EMBL" id="JAAOYM010000001">
    <property type="protein sequence ID" value="NIJ09770.1"/>
    <property type="molecule type" value="Genomic_DNA"/>
</dbReference>
<dbReference type="AlphaFoldDB" id="A0A7X5UKQ0"/>
<evidence type="ECO:0000256" key="1">
    <source>
        <dbReference type="SAM" id="MobiDB-lite"/>
    </source>
</evidence>